<reference evidence="1 2" key="1">
    <citation type="submission" date="2017-09" db="EMBL/GenBank/DDBJ databases">
        <title>Genomics of the genus Arcobacter.</title>
        <authorList>
            <person name="Perez-Cataluna A."/>
            <person name="Figueras M.J."/>
            <person name="Salas-Masso N."/>
        </authorList>
    </citation>
    <scope>NUCLEOTIDE SEQUENCE [LARGE SCALE GENOMIC DNA]</scope>
    <source>
        <strain evidence="1 2">F156-34</strain>
    </source>
</reference>
<evidence type="ECO:0000313" key="1">
    <source>
        <dbReference type="EMBL" id="RXK14497.1"/>
    </source>
</evidence>
<protein>
    <submittedName>
        <fullName evidence="1">Uncharacterized protein</fullName>
    </submittedName>
</protein>
<dbReference type="Proteomes" id="UP000289718">
    <property type="component" value="Unassembled WGS sequence"/>
</dbReference>
<dbReference type="EMBL" id="NXIE01000001">
    <property type="protein sequence ID" value="RXK14497.1"/>
    <property type="molecule type" value="Genomic_DNA"/>
</dbReference>
<gene>
    <name evidence="1" type="ORF">CP965_03340</name>
</gene>
<name>A0A4Q1B5T2_9BACT</name>
<dbReference type="RefSeq" id="WP_129060637.1">
    <property type="nucleotide sequence ID" value="NZ_NXIE01000001.1"/>
</dbReference>
<dbReference type="AlphaFoldDB" id="A0A4Q1B5T2"/>
<evidence type="ECO:0000313" key="2">
    <source>
        <dbReference type="Proteomes" id="UP000289718"/>
    </source>
</evidence>
<proteinExistence type="predicted"/>
<keyword evidence="2" id="KW-1185">Reference proteome</keyword>
<comment type="caution">
    <text evidence="1">The sequence shown here is derived from an EMBL/GenBank/DDBJ whole genome shotgun (WGS) entry which is preliminary data.</text>
</comment>
<organism evidence="1 2">
    <name type="scientific">Halarcobacter mediterraneus</name>
    <dbReference type="NCBI Taxonomy" id="2023153"/>
    <lineage>
        <taxon>Bacteria</taxon>
        <taxon>Pseudomonadati</taxon>
        <taxon>Campylobacterota</taxon>
        <taxon>Epsilonproteobacteria</taxon>
        <taxon>Campylobacterales</taxon>
        <taxon>Arcobacteraceae</taxon>
        <taxon>Halarcobacter</taxon>
    </lineage>
</organism>
<dbReference type="OrthoDB" id="5871096at2"/>
<accession>A0A4Q1B5T2</accession>
<sequence>MNTEALKDLEAEFLEEYPEVFEDERLVKQIKKFNPSKLEELSKEFFKKDNFSQPEIICDNFVKIVYKSVVISFYDKMKLRDAFKELGMYEKDMFSIALYDLLYGNKKEGYEGIVEILKEYNLAKWTLISLVPYYLNRDKDYFVKPTTAKSIISYLQLKNLEYKPTPSYEFYQGFKKALDEIKTKIDKSLKAKDNIYLTAFLRTAIKICEIE</sequence>